<protein>
    <submittedName>
        <fullName evidence="2">Uncharacterized protein</fullName>
    </submittedName>
</protein>
<organism evidence="2 3">
    <name type="scientific">Brevundimonas abyssalis TAR-001</name>
    <dbReference type="NCBI Taxonomy" id="1391729"/>
    <lineage>
        <taxon>Bacteria</taxon>
        <taxon>Pseudomonadati</taxon>
        <taxon>Pseudomonadota</taxon>
        <taxon>Alphaproteobacteria</taxon>
        <taxon>Caulobacterales</taxon>
        <taxon>Caulobacteraceae</taxon>
        <taxon>Brevundimonas</taxon>
    </lineage>
</organism>
<feature type="compositionally biased region" description="Low complexity" evidence="1">
    <location>
        <begin position="49"/>
        <end position="60"/>
    </location>
</feature>
<proteinExistence type="predicted"/>
<gene>
    <name evidence="2" type="ORF">MBEBAB_2915</name>
</gene>
<keyword evidence="3" id="KW-1185">Reference proteome</keyword>
<dbReference type="Proteomes" id="UP000016569">
    <property type="component" value="Unassembled WGS sequence"/>
</dbReference>
<name>A0A8E0NE48_9CAUL</name>
<evidence type="ECO:0000256" key="1">
    <source>
        <dbReference type="SAM" id="MobiDB-lite"/>
    </source>
</evidence>
<reference evidence="3" key="1">
    <citation type="journal article" date="2013" name="Genome Announc.">
        <title>Draft Genome Sequence of the Dimorphic Prosthecate Bacterium Brevundimonas abyssalis TAR-001T.</title>
        <authorList>
            <person name="Tsubouchi T."/>
            <person name="Nishi S."/>
            <person name="Usui K."/>
            <person name="Shimane Y."/>
            <person name="Takaki Y."/>
            <person name="Maruyama T."/>
            <person name="Hatada Y."/>
        </authorList>
    </citation>
    <scope>NUCLEOTIDE SEQUENCE [LARGE SCALE GENOMIC DNA]</scope>
    <source>
        <strain evidence="3">TAR-001</strain>
    </source>
</reference>
<accession>A0A8E0NE48</accession>
<feature type="region of interest" description="Disordered" evidence="1">
    <location>
        <begin position="40"/>
        <end position="67"/>
    </location>
</feature>
<evidence type="ECO:0000313" key="2">
    <source>
        <dbReference type="EMBL" id="GAD60665.1"/>
    </source>
</evidence>
<comment type="caution">
    <text evidence="2">The sequence shown here is derived from an EMBL/GenBank/DDBJ whole genome shotgun (WGS) entry which is preliminary data.</text>
</comment>
<dbReference type="EMBL" id="BATC01000104">
    <property type="protein sequence ID" value="GAD60665.1"/>
    <property type="molecule type" value="Genomic_DNA"/>
</dbReference>
<sequence>MSEWSEIGFADGAVSAASPAVTGVAVSDCGAEKTGCELSELSETPTPGAPGAAGSGAASADGRRMCA</sequence>
<dbReference type="AlphaFoldDB" id="A0A8E0NE48"/>
<evidence type="ECO:0000313" key="3">
    <source>
        <dbReference type="Proteomes" id="UP000016569"/>
    </source>
</evidence>